<feature type="transmembrane region" description="Helical" evidence="6">
    <location>
        <begin position="199"/>
        <end position="217"/>
    </location>
</feature>
<name>A0A6M0CL54_9FLAO</name>
<comment type="similarity">
    <text evidence="2">Belongs to the TMEM86 family.</text>
</comment>
<dbReference type="GO" id="GO:0016020">
    <property type="term" value="C:membrane"/>
    <property type="evidence" value="ECO:0007669"/>
    <property type="project" value="UniProtKB-SubCell"/>
</dbReference>
<dbReference type="InterPro" id="IPR012506">
    <property type="entry name" value="TMEM86B-like"/>
</dbReference>
<evidence type="ECO:0000313" key="8">
    <source>
        <dbReference type="Proteomes" id="UP000474296"/>
    </source>
</evidence>
<dbReference type="EMBL" id="JAABOQ010000004">
    <property type="protein sequence ID" value="NER17713.1"/>
    <property type="molecule type" value="Genomic_DNA"/>
</dbReference>
<evidence type="ECO:0000256" key="6">
    <source>
        <dbReference type="SAM" id="Phobius"/>
    </source>
</evidence>
<dbReference type="PANTHER" id="PTHR31885:SF6">
    <property type="entry name" value="GH04784P"/>
    <property type="match status" value="1"/>
</dbReference>
<keyword evidence="4 6" id="KW-1133">Transmembrane helix</keyword>
<feature type="transmembrane region" description="Helical" evidence="6">
    <location>
        <begin position="169"/>
        <end position="187"/>
    </location>
</feature>
<feature type="transmembrane region" description="Helical" evidence="6">
    <location>
        <begin position="32"/>
        <end position="48"/>
    </location>
</feature>
<gene>
    <name evidence="7" type="ORF">GWK10_10855</name>
</gene>
<evidence type="ECO:0000256" key="5">
    <source>
        <dbReference type="ARBA" id="ARBA00023136"/>
    </source>
</evidence>
<comment type="caution">
    <text evidence="7">The sequence shown here is derived from an EMBL/GenBank/DDBJ whole genome shotgun (WGS) entry which is preliminary data.</text>
</comment>
<organism evidence="7 8">
    <name type="scientific">Spongiivirga citrea</name>
    <dbReference type="NCBI Taxonomy" id="1481457"/>
    <lineage>
        <taxon>Bacteria</taxon>
        <taxon>Pseudomonadati</taxon>
        <taxon>Bacteroidota</taxon>
        <taxon>Flavobacteriia</taxon>
        <taxon>Flavobacteriales</taxon>
        <taxon>Flavobacteriaceae</taxon>
        <taxon>Spongiivirga</taxon>
    </lineage>
</organism>
<evidence type="ECO:0000256" key="2">
    <source>
        <dbReference type="ARBA" id="ARBA00007375"/>
    </source>
</evidence>
<evidence type="ECO:0000256" key="1">
    <source>
        <dbReference type="ARBA" id="ARBA00004141"/>
    </source>
</evidence>
<feature type="transmembrane region" description="Helical" evidence="6">
    <location>
        <begin position="84"/>
        <end position="103"/>
    </location>
</feature>
<dbReference type="GO" id="GO:0016787">
    <property type="term" value="F:hydrolase activity"/>
    <property type="evidence" value="ECO:0007669"/>
    <property type="project" value="TreeGrafter"/>
</dbReference>
<evidence type="ECO:0008006" key="9">
    <source>
        <dbReference type="Google" id="ProtNLM"/>
    </source>
</evidence>
<dbReference type="Proteomes" id="UP000474296">
    <property type="component" value="Unassembled WGS sequence"/>
</dbReference>
<evidence type="ECO:0000256" key="3">
    <source>
        <dbReference type="ARBA" id="ARBA00022692"/>
    </source>
</evidence>
<protein>
    <recommendedName>
        <fullName evidence="9">Lysoplasmalogenase</fullName>
    </recommendedName>
</protein>
<feature type="transmembrane region" description="Helical" evidence="6">
    <location>
        <begin position="138"/>
        <end position="157"/>
    </location>
</feature>
<dbReference type="RefSeq" id="WP_164032387.1">
    <property type="nucleotide sequence ID" value="NZ_JAABOQ010000004.1"/>
</dbReference>
<dbReference type="AlphaFoldDB" id="A0A6M0CL54"/>
<evidence type="ECO:0000256" key="4">
    <source>
        <dbReference type="ARBA" id="ARBA00022989"/>
    </source>
</evidence>
<keyword evidence="3 6" id="KW-0812">Transmembrane</keyword>
<dbReference type="Pfam" id="PF07947">
    <property type="entry name" value="YhhN"/>
    <property type="match status" value="1"/>
</dbReference>
<sequence length="223" mass="26146">MKRKWSFIGLFLLILTVDLVFKNYEHLAGYRIVSKPLVIISLLVYYISNSRSLEKDVKNPILVALVLLIIGDFCFLAFENDIFFNLGFVAFMVANFFYFKAFLANTDFNFKLLIPFWILCGVYFFVMLSYLYLSIDLYLMPMMIFFIIMVSMANVALMRYKMVNNSSFYFVFIGTLFYLYSISLIAFDKFDMPVTYQYTLEMASYGLGHLLIVLGMLEEKQTK</sequence>
<keyword evidence="5 6" id="KW-0472">Membrane</keyword>
<proteinExistence type="inferred from homology"/>
<keyword evidence="8" id="KW-1185">Reference proteome</keyword>
<feature type="transmembrane region" description="Helical" evidence="6">
    <location>
        <begin position="112"/>
        <end position="132"/>
    </location>
</feature>
<comment type="subcellular location">
    <subcellularLocation>
        <location evidence="1">Membrane</location>
        <topology evidence="1">Multi-pass membrane protein</topology>
    </subcellularLocation>
</comment>
<evidence type="ECO:0000313" key="7">
    <source>
        <dbReference type="EMBL" id="NER17713.1"/>
    </source>
</evidence>
<dbReference type="PANTHER" id="PTHR31885">
    <property type="entry name" value="GH04784P"/>
    <property type="match status" value="1"/>
</dbReference>
<feature type="transmembrane region" description="Helical" evidence="6">
    <location>
        <begin position="60"/>
        <end position="78"/>
    </location>
</feature>
<accession>A0A6M0CL54</accession>
<reference evidence="7 8" key="1">
    <citation type="submission" date="2020-01" db="EMBL/GenBank/DDBJ databases">
        <title>Spongiivirga citrea KCTC 32990T.</title>
        <authorList>
            <person name="Wang G."/>
        </authorList>
    </citation>
    <scope>NUCLEOTIDE SEQUENCE [LARGE SCALE GENOMIC DNA]</scope>
    <source>
        <strain evidence="7 8">KCTC 32990</strain>
    </source>
</reference>